<name>A0A1H8K5Q5_9RHOB</name>
<organism evidence="2 3">
    <name type="scientific">Palleronia pelagia</name>
    <dbReference type="NCBI Taxonomy" id="387096"/>
    <lineage>
        <taxon>Bacteria</taxon>
        <taxon>Pseudomonadati</taxon>
        <taxon>Pseudomonadota</taxon>
        <taxon>Alphaproteobacteria</taxon>
        <taxon>Rhodobacterales</taxon>
        <taxon>Roseobacteraceae</taxon>
        <taxon>Palleronia</taxon>
    </lineage>
</organism>
<dbReference type="RefSeq" id="WP_175481758.1">
    <property type="nucleotide sequence ID" value="NZ_FOCM01000007.1"/>
</dbReference>
<keyword evidence="1" id="KW-0812">Transmembrane</keyword>
<reference evidence="3" key="1">
    <citation type="submission" date="2016-10" db="EMBL/GenBank/DDBJ databases">
        <authorList>
            <person name="Varghese N."/>
            <person name="Submissions S."/>
        </authorList>
    </citation>
    <scope>NUCLEOTIDE SEQUENCE [LARGE SCALE GENOMIC DNA]</scope>
    <source>
        <strain evidence="3">DSM 26893</strain>
    </source>
</reference>
<protein>
    <submittedName>
        <fullName evidence="2">Uncharacterized protein</fullName>
    </submittedName>
</protein>
<evidence type="ECO:0000256" key="1">
    <source>
        <dbReference type="SAM" id="Phobius"/>
    </source>
</evidence>
<dbReference type="EMBL" id="FOCM01000007">
    <property type="protein sequence ID" value="SEN88274.1"/>
    <property type="molecule type" value="Genomic_DNA"/>
</dbReference>
<accession>A0A1H8K5Q5</accession>
<proteinExistence type="predicted"/>
<dbReference type="AlphaFoldDB" id="A0A1H8K5Q5"/>
<feature type="transmembrane region" description="Helical" evidence="1">
    <location>
        <begin position="30"/>
        <end position="51"/>
    </location>
</feature>
<keyword evidence="1" id="KW-0472">Membrane</keyword>
<keyword evidence="1" id="KW-1133">Transmembrane helix</keyword>
<gene>
    <name evidence="2" type="ORF">SAMN04488011_107112</name>
</gene>
<sequence length="53" mass="5259">MDLVPLIFYGVICALLGALLPQGMRTGARLGLGAAIGVAAAALLPILRSALGV</sequence>
<keyword evidence="3" id="KW-1185">Reference proteome</keyword>
<feature type="transmembrane region" description="Helical" evidence="1">
    <location>
        <begin position="6"/>
        <end position="23"/>
    </location>
</feature>
<evidence type="ECO:0000313" key="2">
    <source>
        <dbReference type="EMBL" id="SEN88274.1"/>
    </source>
</evidence>
<dbReference type="Proteomes" id="UP000199372">
    <property type="component" value="Unassembled WGS sequence"/>
</dbReference>
<evidence type="ECO:0000313" key="3">
    <source>
        <dbReference type="Proteomes" id="UP000199372"/>
    </source>
</evidence>